<comment type="similarity">
    <text evidence="12">Belongs to the LpxC family.</text>
</comment>
<dbReference type="GO" id="GO:0103117">
    <property type="term" value="F:UDP-3-O-acyl-N-acetylglucosamine deacetylase activity"/>
    <property type="evidence" value="ECO:0007669"/>
    <property type="project" value="UniProtKB-UniRule"/>
</dbReference>
<comment type="pathway">
    <text evidence="3 12">Glycolipid biosynthesis; lipid IV(A) biosynthesis; lipid IV(A) from (3R)-3-hydroxytetradecanoyl-[acyl-carrier-protein] and UDP-N-acetyl-alpha-D-glucosamine: step 2/6.</text>
</comment>
<dbReference type="RefSeq" id="WP_281836731.1">
    <property type="nucleotide sequence ID" value="NZ_BSDY01000014.1"/>
</dbReference>
<feature type="binding site" evidence="12">
    <location>
        <position position="235"/>
    </location>
    <ligand>
        <name>Zn(2+)</name>
        <dbReference type="ChEBI" id="CHEBI:29105"/>
    </ligand>
</feature>
<dbReference type="GO" id="GO:0009245">
    <property type="term" value="P:lipid A biosynthetic process"/>
    <property type="evidence" value="ECO:0007669"/>
    <property type="project" value="UniProtKB-UniRule"/>
</dbReference>
<evidence type="ECO:0000256" key="11">
    <source>
        <dbReference type="ARBA" id="ARBA00024535"/>
    </source>
</evidence>
<organism evidence="13 14">
    <name type="scientific">Propionigenium maris DSM 9537</name>
    <dbReference type="NCBI Taxonomy" id="1123000"/>
    <lineage>
        <taxon>Bacteria</taxon>
        <taxon>Fusobacteriati</taxon>
        <taxon>Fusobacteriota</taxon>
        <taxon>Fusobacteriia</taxon>
        <taxon>Fusobacteriales</taxon>
        <taxon>Fusobacteriaceae</taxon>
        <taxon>Propionigenium</taxon>
    </lineage>
</organism>
<evidence type="ECO:0000313" key="13">
    <source>
        <dbReference type="EMBL" id="GLI57221.1"/>
    </source>
</evidence>
<comment type="catalytic activity">
    <reaction evidence="11 12">
        <text>a UDP-3-O-[(3R)-3-hydroxyacyl]-N-acetyl-alpha-D-glucosamine + H2O = a UDP-3-O-[(3R)-3-hydroxyacyl]-alpha-D-glucosamine + acetate</text>
        <dbReference type="Rhea" id="RHEA:67816"/>
        <dbReference type="ChEBI" id="CHEBI:15377"/>
        <dbReference type="ChEBI" id="CHEBI:30089"/>
        <dbReference type="ChEBI" id="CHEBI:137740"/>
        <dbReference type="ChEBI" id="CHEBI:173225"/>
        <dbReference type="EC" id="3.5.1.108"/>
    </reaction>
</comment>
<dbReference type="PANTHER" id="PTHR33694">
    <property type="entry name" value="UDP-3-O-ACYL-N-ACETYLGLUCOSAMINE DEACETYLASE 1, MITOCHONDRIAL-RELATED"/>
    <property type="match status" value="1"/>
</dbReference>
<evidence type="ECO:0000256" key="1">
    <source>
        <dbReference type="ARBA" id="ARBA00001947"/>
    </source>
</evidence>
<feature type="active site" description="Proton donor" evidence="12">
    <location>
        <position position="262"/>
    </location>
</feature>
<evidence type="ECO:0000256" key="12">
    <source>
        <dbReference type="HAMAP-Rule" id="MF_00388"/>
    </source>
</evidence>
<dbReference type="HAMAP" id="MF_00388">
    <property type="entry name" value="LpxC"/>
    <property type="match status" value="1"/>
</dbReference>
<feature type="binding site" evidence="12">
    <location>
        <position position="239"/>
    </location>
    <ligand>
        <name>Zn(2+)</name>
        <dbReference type="ChEBI" id="CHEBI:29105"/>
    </ligand>
</feature>
<dbReference type="EC" id="3.5.1.108" evidence="4 12"/>
<evidence type="ECO:0000256" key="3">
    <source>
        <dbReference type="ARBA" id="ARBA00005002"/>
    </source>
</evidence>
<keyword evidence="7 12" id="KW-0479">Metal-binding</keyword>
<dbReference type="GO" id="GO:0016020">
    <property type="term" value="C:membrane"/>
    <property type="evidence" value="ECO:0007669"/>
    <property type="project" value="GOC"/>
</dbReference>
<evidence type="ECO:0000256" key="5">
    <source>
        <dbReference type="ARBA" id="ARBA00022516"/>
    </source>
</evidence>
<keyword evidence="10 12" id="KW-0443">Lipid metabolism</keyword>
<comment type="caution">
    <text evidence="13">The sequence shown here is derived from an EMBL/GenBank/DDBJ whole genome shotgun (WGS) entry which is preliminary data.</text>
</comment>
<dbReference type="AlphaFoldDB" id="A0A9W6GNV6"/>
<evidence type="ECO:0000256" key="8">
    <source>
        <dbReference type="ARBA" id="ARBA00022801"/>
    </source>
</evidence>
<accession>A0A9W6GNV6</accession>
<evidence type="ECO:0000256" key="10">
    <source>
        <dbReference type="ARBA" id="ARBA00023098"/>
    </source>
</evidence>
<evidence type="ECO:0000256" key="2">
    <source>
        <dbReference type="ARBA" id="ARBA00002923"/>
    </source>
</evidence>
<dbReference type="InterPro" id="IPR015870">
    <property type="entry name" value="UDP-acyl_N-AcGlcN_deAcase_N"/>
</dbReference>
<proteinExistence type="inferred from homology"/>
<sequence>MKRRTINANINYEGIGLHKGENIKMKLIPAESGTGIIFKRVDLEEGKNEIVMDVANTFDLTRGTNLQNDHGAKVHTIEHFLSALYIYGITDMYVELDGNELPIGDGSAKPFVELFEGKVADLEEDAPEIVITEPVYITEGDKHIVALPYDGYKLTYTIRFEHTFLKSQHAEYEIDLETYAKEIAPARTFGFDYEVEYLKANNLALGGTLENAIVVKKDGVLNPGGLRFEDEFVRHKMLDIIGDLKVLNKNIKGHLIAVKAGHALDIAFAKKLIQNS</sequence>
<evidence type="ECO:0000256" key="6">
    <source>
        <dbReference type="ARBA" id="ARBA00022556"/>
    </source>
</evidence>
<comment type="function">
    <text evidence="2 12">Catalyzes the hydrolysis of UDP-3-O-myristoyl-N-acetylglucosamine to form UDP-3-O-myristoylglucosamine and acetate, the committed step in lipid A biosynthesis.</text>
</comment>
<dbReference type="Gene3D" id="3.30.230.20">
    <property type="entry name" value="lpxc deacetylase, domain 1"/>
    <property type="match status" value="1"/>
</dbReference>
<feature type="binding site" evidence="12">
    <location>
        <position position="79"/>
    </location>
    <ligand>
        <name>Zn(2+)</name>
        <dbReference type="ChEBI" id="CHEBI:29105"/>
    </ligand>
</feature>
<dbReference type="Gene3D" id="3.30.1700.10">
    <property type="entry name" value="lpxc deacetylase, domain 2"/>
    <property type="match status" value="1"/>
</dbReference>
<reference evidence="13" key="1">
    <citation type="submission" date="2022-12" db="EMBL/GenBank/DDBJ databases">
        <title>Reference genome sequencing for broad-spectrum identification of bacterial and archaeal isolates by mass spectrometry.</title>
        <authorList>
            <person name="Sekiguchi Y."/>
            <person name="Tourlousse D.M."/>
        </authorList>
    </citation>
    <scope>NUCLEOTIDE SEQUENCE</scope>
    <source>
        <strain evidence="13">10succ1</strain>
    </source>
</reference>
<evidence type="ECO:0000313" key="14">
    <source>
        <dbReference type="Proteomes" id="UP001144471"/>
    </source>
</evidence>
<comment type="cofactor">
    <cofactor evidence="1 12">
        <name>Zn(2+)</name>
        <dbReference type="ChEBI" id="CHEBI:29105"/>
    </cofactor>
</comment>
<dbReference type="Proteomes" id="UP001144471">
    <property type="component" value="Unassembled WGS sequence"/>
</dbReference>
<dbReference type="SUPFAM" id="SSF54211">
    <property type="entry name" value="Ribosomal protein S5 domain 2-like"/>
    <property type="match status" value="2"/>
</dbReference>
<keyword evidence="5 12" id="KW-0444">Lipid biosynthesis</keyword>
<keyword evidence="14" id="KW-1185">Reference proteome</keyword>
<name>A0A9W6GNV6_9FUSO</name>
<evidence type="ECO:0000256" key="7">
    <source>
        <dbReference type="ARBA" id="ARBA00022723"/>
    </source>
</evidence>
<dbReference type="InterPro" id="IPR011334">
    <property type="entry name" value="UDP-acyl_GlcNac_deAcase_C"/>
</dbReference>
<protein>
    <recommendedName>
        <fullName evidence="4 12">UDP-3-O-acyl-N-acetylglucosamine deacetylase</fullName>
        <shortName evidence="12">UDP-3-O-acyl-GlcNAc deacetylase</shortName>
        <ecNumber evidence="4 12">3.5.1.108</ecNumber>
    </recommendedName>
    <alternativeName>
        <fullName evidence="12">UDP-3-O-[R-3-hydroxymyristoyl]-N-acetylglucosamine deacetylase</fullName>
    </alternativeName>
</protein>
<dbReference type="InterPro" id="IPR004463">
    <property type="entry name" value="UDP-acyl_GlcNac_deAcase"/>
</dbReference>
<keyword evidence="8 12" id="KW-0378">Hydrolase</keyword>
<dbReference type="NCBIfam" id="TIGR00325">
    <property type="entry name" value="lpxC"/>
    <property type="match status" value="1"/>
</dbReference>
<keyword evidence="6 12" id="KW-0441">Lipid A biosynthesis</keyword>
<dbReference type="GO" id="GO:0046872">
    <property type="term" value="F:metal ion binding"/>
    <property type="evidence" value="ECO:0007669"/>
    <property type="project" value="UniProtKB-KW"/>
</dbReference>
<evidence type="ECO:0000256" key="9">
    <source>
        <dbReference type="ARBA" id="ARBA00022833"/>
    </source>
</evidence>
<gene>
    <name evidence="12 13" type="primary">lpxC</name>
    <name evidence="13" type="ORF">PM10SUCC1_27350</name>
</gene>
<evidence type="ECO:0000256" key="4">
    <source>
        <dbReference type="ARBA" id="ARBA00012745"/>
    </source>
</evidence>
<dbReference type="PANTHER" id="PTHR33694:SF1">
    <property type="entry name" value="UDP-3-O-ACYL-N-ACETYLGLUCOSAMINE DEACETYLASE 1, MITOCHONDRIAL-RELATED"/>
    <property type="match status" value="1"/>
</dbReference>
<dbReference type="EMBL" id="BSDY01000014">
    <property type="protein sequence ID" value="GLI57221.1"/>
    <property type="molecule type" value="Genomic_DNA"/>
</dbReference>
<dbReference type="InterPro" id="IPR020568">
    <property type="entry name" value="Ribosomal_Su5_D2-typ_SF"/>
</dbReference>
<dbReference type="Pfam" id="PF03331">
    <property type="entry name" value="LpxC"/>
    <property type="match status" value="1"/>
</dbReference>
<keyword evidence="9 12" id="KW-0862">Zinc</keyword>